<dbReference type="PANTHER" id="PTHR43745">
    <property type="entry name" value="NITROREDUCTASE MJ1384-RELATED"/>
    <property type="match status" value="1"/>
</dbReference>
<dbReference type="CDD" id="cd02142">
    <property type="entry name" value="McbC_SagB-like_oxidoreductase"/>
    <property type="match status" value="1"/>
</dbReference>
<reference evidence="2 3" key="1">
    <citation type="submission" date="2020-08" db="EMBL/GenBank/DDBJ databases">
        <title>Genomic Encyclopedia of Type Strains, Phase IV (KMG-IV): sequencing the most valuable type-strain genomes for metagenomic binning, comparative biology and taxonomic classification.</title>
        <authorList>
            <person name="Goeker M."/>
        </authorList>
    </citation>
    <scope>NUCLEOTIDE SEQUENCE [LARGE SCALE GENOMIC DNA]</scope>
    <source>
        <strain evidence="2 3">DSM 45615</strain>
    </source>
</reference>
<dbReference type="Proteomes" id="UP000578449">
    <property type="component" value="Unassembled WGS sequence"/>
</dbReference>
<name>A0A840P8V9_9ACTN</name>
<comment type="caution">
    <text evidence="2">The sequence shown here is derived from an EMBL/GenBank/DDBJ whole genome shotgun (WGS) entry which is preliminary data.</text>
</comment>
<dbReference type="Pfam" id="PF00881">
    <property type="entry name" value="Nitroreductase"/>
    <property type="match status" value="2"/>
</dbReference>
<organism evidence="2 3">
    <name type="scientific">Thermocatellispora tengchongensis</name>
    <dbReference type="NCBI Taxonomy" id="1073253"/>
    <lineage>
        <taxon>Bacteria</taxon>
        <taxon>Bacillati</taxon>
        <taxon>Actinomycetota</taxon>
        <taxon>Actinomycetes</taxon>
        <taxon>Streptosporangiales</taxon>
        <taxon>Streptosporangiaceae</taxon>
        <taxon>Thermocatellispora</taxon>
    </lineage>
</organism>
<accession>A0A840P8V9</accession>
<dbReference type="EMBL" id="JACHGN010000006">
    <property type="protein sequence ID" value="MBB5133647.1"/>
    <property type="molecule type" value="Genomic_DNA"/>
</dbReference>
<evidence type="ECO:0000313" key="2">
    <source>
        <dbReference type="EMBL" id="MBB5133647.1"/>
    </source>
</evidence>
<dbReference type="RefSeq" id="WP_185050591.1">
    <property type="nucleotide sequence ID" value="NZ_BAABIX010000001.1"/>
</dbReference>
<dbReference type="InterPro" id="IPR052544">
    <property type="entry name" value="Bacteriocin_Proc_Enz"/>
</dbReference>
<gene>
    <name evidence="2" type="ORF">HNP84_003373</name>
</gene>
<evidence type="ECO:0000313" key="3">
    <source>
        <dbReference type="Proteomes" id="UP000578449"/>
    </source>
</evidence>
<dbReference type="Gene3D" id="3.40.109.10">
    <property type="entry name" value="NADH Oxidase"/>
    <property type="match status" value="2"/>
</dbReference>
<keyword evidence="3" id="KW-1185">Reference proteome</keyword>
<dbReference type="AlphaFoldDB" id="A0A840P8V9"/>
<dbReference type="GO" id="GO:0016491">
    <property type="term" value="F:oxidoreductase activity"/>
    <property type="evidence" value="ECO:0007669"/>
    <property type="project" value="InterPro"/>
</dbReference>
<sequence>MTHAREAAAARRYLSEGERLQPGNLARVDWGRKLPAVKRYPPRAAVRPADPLPALLRDAYGWTRYQWDDWGQATSLPGMANLALGRPLRAVPSGGGLSSSELYPVGEVPGLPSGAYHYDGAAEALDPVRANVTPADLGLDDTPLALLITSVFGRVSFKYGEFGYRLQCLDAGLLAGQILAVLDAAGLGGRLHTRFHDEAAEERLGLTPTAERPLVAVAVRGLPPAAPAAPGAVPLAAPALPTEHTRPPQVLDTMPHTRTLCAASRDGTGPGAPLPPPLVPGPAWPGDAVALPPPDADPLRPDALAVARRERRSLDGRFGVGPITLAQAATVIAAARHTWEGDVGSRHVLLYCLVNDVTGVPRGAYVYDPAGHRLLRTREGDLREEMWLPPPQRWLLGDQRCAMAVYPAGDYAAGFAACGDRWYQMQNIAAGAVAQRVLLAAAGAGLSSRIMCAAAPADVAKLLALPPAHRPLCEILIGPRGHNVAYAQPLSAGDTWPARTPEVTP</sequence>
<protein>
    <submittedName>
        <fullName evidence="2">SagB-type dehydrogenase family enzyme</fullName>
    </submittedName>
</protein>
<feature type="domain" description="Nitroreductase" evidence="1">
    <location>
        <begin position="408"/>
        <end position="478"/>
    </location>
</feature>
<dbReference type="SUPFAM" id="SSF55469">
    <property type="entry name" value="FMN-dependent nitroreductase-like"/>
    <property type="match status" value="2"/>
</dbReference>
<dbReference type="InterPro" id="IPR029479">
    <property type="entry name" value="Nitroreductase"/>
</dbReference>
<dbReference type="InterPro" id="IPR000415">
    <property type="entry name" value="Nitroreductase-like"/>
</dbReference>
<evidence type="ECO:0000259" key="1">
    <source>
        <dbReference type="Pfam" id="PF00881"/>
    </source>
</evidence>
<dbReference type="PANTHER" id="PTHR43745:SF2">
    <property type="entry name" value="NITROREDUCTASE MJ1384-RELATED"/>
    <property type="match status" value="1"/>
</dbReference>
<feature type="domain" description="Nitroreductase" evidence="1">
    <location>
        <begin position="134"/>
        <end position="219"/>
    </location>
</feature>
<proteinExistence type="predicted"/>